<evidence type="ECO:0000313" key="1">
    <source>
        <dbReference type="EMBL" id="GIY96181.1"/>
    </source>
</evidence>
<keyword evidence="2" id="KW-1185">Reference proteome</keyword>
<comment type="caution">
    <text evidence="1">The sequence shown here is derived from an EMBL/GenBank/DDBJ whole genome shotgun (WGS) entry which is preliminary data.</text>
</comment>
<organism evidence="1 2">
    <name type="scientific">Caerostris extrusa</name>
    <name type="common">Bark spider</name>
    <name type="synonym">Caerostris bankana</name>
    <dbReference type="NCBI Taxonomy" id="172846"/>
    <lineage>
        <taxon>Eukaryota</taxon>
        <taxon>Metazoa</taxon>
        <taxon>Ecdysozoa</taxon>
        <taxon>Arthropoda</taxon>
        <taxon>Chelicerata</taxon>
        <taxon>Arachnida</taxon>
        <taxon>Araneae</taxon>
        <taxon>Araneomorphae</taxon>
        <taxon>Entelegynae</taxon>
        <taxon>Araneoidea</taxon>
        <taxon>Araneidae</taxon>
        <taxon>Caerostris</taxon>
    </lineage>
</organism>
<name>A0AAV4XQC3_CAEEX</name>
<dbReference type="AlphaFoldDB" id="A0AAV4XQC3"/>
<evidence type="ECO:0000313" key="2">
    <source>
        <dbReference type="Proteomes" id="UP001054945"/>
    </source>
</evidence>
<reference evidence="1 2" key="1">
    <citation type="submission" date="2021-06" db="EMBL/GenBank/DDBJ databases">
        <title>Caerostris extrusa draft genome.</title>
        <authorList>
            <person name="Kono N."/>
            <person name="Arakawa K."/>
        </authorList>
    </citation>
    <scope>NUCLEOTIDE SEQUENCE [LARGE SCALE GENOMIC DNA]</scope>
</reference>
<dbReference type="Proteomes" id="UP001054945">
    <property type="component" value="Unassembled WGS sequence"/>
</dbReference>
<accession>A0AAV4XQC3</accession>
<protein>
    <submittedName>
        <fullName evidence="1">Uncharacterized protein</fullName>
    </submittedName>
</protein>
<proteinExistence type="predicted"/>
<dbReference type="EMBL" id="BPLR01000631">
    <property type="protein sequence ID" value="GIY96181.1"/>
    <property type="molecule type" value="Genomic_DNA"/>
</dbReference>
<gene>
    <name evidence="1" type="ORF">CEXT_279711</name>
</gene>
<sequence>MYRNRRQSYHQLVQFIEEIERTFLHASNIFDCLRQEANAHTSINPENFTACDFRVRELYSNTLIKRLQEHRKLTEQLKELCVETLCEVKKYNPPTLLIRTEMFIRWKIKEIDNLSDKKWKIRELLDRLLYVESQVVQYQIKLLFRQVEFKIAKLE</sequence>